<dbReference type="SUPFAM" id="SSF54928">
    <property type="entry name" value="RNA-binding domain, RBD"/>
    <property type="match status" value="1"/>
</dbReference>
<evidence type="ECO:0000256" key="1">
    <source>
        <dbReference type="ARBA" id="ARBA00004324"/>
    </source>
</evidence>
<dbReference type="InterPro" id="IPR000504">
    <property type="entry name" value="RRM_dom"/>
</dbReference>
<evidence type="ECO:0000256" key="12">
    <source>
        <dbReference type="SAM" id="MobiDB-lite"/>
    </source>
</evidence>
<dbReference type="PANTHER" id="PTHR23003">
    <property type="entry name" value="RNA RECOGNITION MOTIF RRM DOMAIN CONTAINING PROTEIN"/>
    <property type="match status" value="1"/>
</dbReference>
<name>A0A8S2A5X9_ARAAE</name>
<evidence type="ECO:0000256" key="6">
    <source>
        <dbReference type="ARBA" id="ARBA00022737"/>
    </source>
</evidence>
<dbReference type="GO" id="GO:0016607">
    <property type="term" value="C:nuclear speck"/>
    <property type="evidence" value="ECO:0007669"/>
    <property type="project" value="UniProtKB-SubCell"/>
</dbReference>
<feature type="compositionally biased region" description="Acidic residues" evidence="12">
    <location>
        <begin position="408"/>
        <end position="421"/>
    </location>
</feature>
<keyword evidence="9" id="KW-0539">Nucleus</keyword>
<dbReference type="GO" id="GO:0005737">
    <property type="term" value="C:cytoplasm"/>
    <property type="evidence" value="ECO:0007669"/>
    <property type="project" value="TreeGrafter"/>
</dbReference>
<keyword evidence="15" id="KW-1185">Reference proteome</keyword>
<dbReference type="GO" id="GO:0003729">
    <property type="term" value="F:mRNA binding"/>
    <property type="evidence" value="ECO:0007669"/>
    <property type="project" value="TreeGrafter"/>
</dbReference>
<dbReference type="AlphaFoldDB" id="A0A8S2A5X9"/>
<feature type="region of interest" description="Disordered" evidence="12">
    <location>
        <begin position="392"/>
        <end position="429"/>
    </location>
</feature>
<feature type="domain" description="RRM" evidence="13">
    <location>
        <begin position="75"/>
        <end position="149"/>
    </location>
</feature>
<evidence type="ECO:0000259" key="13">
    <source>
        <dbReference type="PROSITE" id="PS50102"/>
    </source>
</evidence>
<keyword evidence="3" id="KW-0597">Phosphoprotein</keyword>
<protein>
    <recommendedName>
        <fullName evidence="13">RRM domain-containing protein</fullName>
    </recommendedName>
</protein>
<keyword evidence="8" id="KW-0508">mRNA splicing</keyword>
<keyword evidence="4" id="KW-0507">mRNA processing</keyword>
<dbReference type="InterPro" id="IPR012677">
    <property type="entry name" value="Nucleotide-bd_a/b_plait_sf"/>
</dbReference>
<dbReference type="GO" id="GO:0005681">
    <property type="term" value="C:spliceosomal complex"/>
    <property type="evidence" value="ECO:0007669"/>
    <property type="project" value="UniProtKB-KW"/>
</dbReference>
<reference evidence="14" key="1">
    <citation type="submission" date="2021-01" db="EMBL/GenBank/DDBJ databases">
        <authorList>
            <person name="Bezrukov I."/>
        </authorList>
    </citation>
    <scope>NUCLEOTIDE SEQUENCE</scope>
</reference>
<dbReference type="InterPro" id="IPR050374">
    <property type="entry name" value="RRT5_SRSF_SR"/>
</dbReference>
<dbReference type="PROSITE" id="PS50102">
    <property type="entry name" value="RRM"/>
    <property type="match status" value="1"/>
</dbReference>
<comment type="similarity">
    <text evidence="10">Belongs to the splicing factor SR family. SR subfamily.</text>
</comment>
<proteinExistence type="inferred from homology"/>
<evidence type="ECO:0000256" key="9">
    <source>
        <dbReference type="ARBA" id="ARBA00023242"/>
    </source>
</evidence>
<dbReference type="Gene3D" id="3.30.70.330">
    <property type="match status" value="1"/>
</dbReference>
<dbReference type="CDD" id="cd12602">
    <property type="entry name" value="RRM2_SF2_plant_like"/>
    <property type="match status" value="1"/>
</dbReference>
<evidence type="ECO:0000256" key="8">
    <source>
        <dbReference type="ARBA" id="ARBA00023187"/>
    </source>
</evidence>
<evidence type="ECO:0000313" key="15">
    <source>
        <dbReference type="Proteomes" id="UP000682877"/>
    </source>
</evidence>
<dbReference type="PANTHER" id="PTHR23003:SF62">
    <property type="entry name" value="SERINE_ARGININE (SR)-TYPE SHUTTLING MRNA BINDING PROTEIN NPL3"/>
    <property type="match status" value="1"/>
</dbReference>
<keyword evidence="5" id="KW-0747">Spliceosome</keyword>
<evidence type="ECO:0000256" key="11">
    <source>
        <dbReference type="PROSITE-ProRule" id="PRU00176"/>
    </source>
</evidence>
<dbReference type="EMBL" id="LR999453">
    <property type="protein sequence ID" value="CAE5989261.1"/>
    <property type="molecule type" value="Genomic_DNA"/>
</dbReference>
<feature type="region of interest" description="Disordered" evidence="12">
    <location>
        <begin position="43"/>
        <end position="67"/>
    </location>
</feature>
<dbReference type="GO" id="GO:0006397">
    <property type="term" value="P:mRNA processing"/>
    <property type="evidence" value="ECO:0007669"/>
    <property type="project" value="UniProtKB-KW"/>
</dbReference>
<organism evidence="14 15">
    <name type="scientific">Arabidopsis arenosa</name>
    <name type="common">Sand rock-cress</name>
    <name type="synonym">Cardaminopsis arenosa</name>
    <dbReference type="NCBI Taxonomy" id="38785"/>
    <lineage>
        <taxon>Eukaryota</taxon>
        <taxon>Viridiplantae</taxon>
        <taxon>Streptophyta</taxon>
        <taxon>Embryophyta</taxon>
        <taxon>Tracheophyta</taxon>
        <taxon>Spermatophyta</taxon>
        <taxon>Magnoliopsida</taxon>
        <taxon>eudicotyledons</taxon>
        <taxon>Gunneridae</taxon>
        <taxon>Pentapetalae</taxon>
        <taxon>rosids</taxon>
        <taxon>malvids</taxon>
        <taxon>Brassicales</taxon>
        <taxon>Brassicaceae</taxon>
        <taxon>Camelineae</taxon>
        <taxon>Arabidopsis</taxon>
    </lineage>
</organism>
<evidence type="ECO:0000313" key="14">
    <source>
        <dbReference type="EMBL" id="CAE5989261.1"/>
    </source>
</evidence>
<evidence type="ECO:0000256" key="5">
    <source>
        <dbReference type="ARBA" id="ARBA00022728"/>
    </source>
</evidence>
<dbReference type="Pfam" id="PF00076">
    <property type="entry name" value="RRM_1"/>
    <property type="match status" value="1"/>
</dbReference>
<dbReference type="Proteomes" id="UP000682877">
    <property type="component" value="Chromosome 3"/>
</dbReference>
<gene>
    <name evidence="14" type="ORF">AARE701A_LOCUS8929</name>
</gene>
<evidence type="ECO:0000256" key="3">
    <source>
        <dbReference type="ARBA" id="ARBA00022553"/>
    </source>
</evidence>
<sequence length="429" mass="49082">MLIHHVEHLVMLLVTDGPSKAVQTSVWDSQRSVNVDEFDQVEGEEVARGGRGQSSSDRRGGGGSARFGVSRHSDFRVIVRGLPSSASWQDLKNHMRKAGDVCYAEVTRNSDGTYGVVDYTNYDDMKYAIRKLDDTEFRNPWARAFIRIDDNFVMFDCIPGSNDNLIFGGSLIFSETLDSIMTICNYDLKGDYKAIHSMLNNRMWMVHDQVNCTRLTYGCEKIGKPPPIPKSIIDTSLFTSSKTKLGRAAVMFGLGMQKQQYGMITLAHKENLSAILTCTGIMSKLDVPMETLNGTVHPMIYYLMQYNDQMKDEVRARYFNEAEYPSFNKIDDLPIMLLADDVLKNRKAELKKLYSEIEKEKEDERISLVYYKYEEIEGLYTYKGDKLKEHETRKEDELKKHQTHKKDDDDDVEDEDSDNCDECARTRGG</sequence>
<comment type="subcellular location">
    <subcellularLocation>
        <location evidence="1">Nucleus speckle</location>
    </subcellularLocation>
    <subcellularLocation>
        <location evidence="2">Nucleus</location>
        <location evidence="2">Nucleoplasm</location>
    </subcellularLocation>
</comment>
<evidence type="ECO:0000256" key="7">
    <source>
        <dbReference type="ARBA" id="ARBA00022884"/>
    </source>
</evidence>
<keyword evidence="7 11" id="KW-0694">RNA-binding</keyword>
<evidence type="ECO:0000256" key="10">
    <source>
        <dbReference type="ARBA" id="ARBA00061121"/>
    </source>
</evidence>
<evidence type="ECO:0000256" key="4">
    <source>
        <dbReference type="ARBA" id="ARBA00022664"/>
    </source>
</evidence>
<dbReference type="SMART" id="SM00360">
    <property type="entry name" value="RRM"/>
    <property type="match status" value="1"/>
</dbReference>
<dbReference type="GO" id="GO:0008380">
    <property type="term" value="P:RNA splicing"/>
    <property type="evidence" value="ECO:0007669"/>
    <property type="project" value="UniProtKB-KW"/>
</dbReference>
<evidence type="ECO:0000256" key="2">
    <source>
        <dbReference type="ARBA" id="ARBA00004642"/>
    </source>
</evidence>
<keyword evidence="6" id="KW-0677">Repeat</keyword>
<accession>A0A8S2A5X9</accession>
<dbReference type="InterPro" id="IPR035979">
    <property type="entry name" value="RBD_domain_sf"/>
</dbReference>
<dbReference type="FunFam" id="3.30.70.330:FF:000062">
    <property type="entry name" value="serine/arginine-rich splicing factor SR34A-like"/>
    <property type="match status" value="1"/>
</dbReference>